<evidence type="ECO:0000313" key="9">
    <source>
        <dbReference type="EMBL" id="KAF2865709.1"/>
    </source>
</evidence>
<dbReference type="Pfam" id="PF02778">
    <property type="entry name" value="tRNA_int_endo_N"/>
    <property type="match status" value="1"/>
</dbReference>
<dbReference type="InterPro" id="IPR016589">
    <property type="entry name" value="tRNA_splic_SEN2"/>
</dbReference>
<feature type="active site" evidence="5">
    <location>
        <position position="368"/>
    </location>
</feature>
<keyword evidence="3 4" id="KW-0456">Lyase</keyword>
<evidence type="ECO:0000256" key="4">
    <source>
        <dbReference type="PIRNR" id="PIRNR011789"/>
    </source>
</evidence>
<keyword evidence="2 4" id="KW-0819">tRNA processing</keyword>
<evidence type="ECO:0000259" key="8">
    <source>
        <dbReference type="Pfam" id="PF02778"/>
    </source>
</evidence>
<dbReference type="EC" id="4.6.1.16" evidence="4"/>
<evidence type="ECO:0000256" key="1">
    <source>
        <dbReference type="ARBA" id="ARBA00008078"/>
    </source>
</evidence>
<organism evidence="9 10">
    <name type="scientific">Massariosphaeria phaeospora</name>
    <dbReference type="NCBI Taxonomy" id="100035"/>
    <lineage>
        <taxon>Eukaryota</taxon>
        <taxon>Fungi</taxon>
        <taxon>Dikarya</taxon>
        <taxon>Ascomycota</taxon>
        <taxon>Pezizomycotina</taxon>
        <taxon>Dothideomycetes</taxon>
        <taxon>Pleosporomycetidae</taxon>
        <taxon>Pleosporales</taxon>
        <taxon>Pleosporales incertae sedis</taxon>
        <taxon>Massariosphaeria</taxon>
    </lineage>
</organism>
<dbReference type="OrthoDB" id="10249562at2759"/>
<feature type="region of interest" description="Disordered" evidence="6">
    <location>
        <begin position="208"/>
        <end position="236"/>
    </location>
</feature>
<dbReference type="InterPro" id="IPR011856">
    <property type="entry name" value="tRNA_endonuc-like_dom_sf"/>
</dbReference>
<dbReference type="EMBL" id="JAADJZ010000031">
    <property type="protein sequence ID" value="KAF2865709.1"/>
    <property type="molecule type" value="Genomic_DNA"/>
</dbReference>
<evidence type="ECO:0000256" key="6">
    <source>
        <dbReference type="SAM" id="MobiDB-lite"/>
    </source>
</evidence>
<dbReference type="PIRSF" id="PIRSF011789">
    <property type="entry name" value="tRNA_splic_SEN2"/>
    <property type="match status" value="1"/>
</dbReference>
<dbReference type="CDD" id="cd22363">
    <property type="entry name" value="tRNA-intron_lyase_C"/>
    <property type="match status" value="1"/>
</dbReference>
<sequence length="462" mass="52557">MTSDVRTLNPQPMATNAVVQDAPKVATQSNAVKDASVEVRPKRPNYGEIHSKPLPLEVFPLPAFIPHNPLSIIRIAIAVLSHSIWPPKSHTYIHKAYFSSETESIHVTDAQSIRALWEQGFWGAGSLSRSEPRWLDQEKRKRGIEALQTSEEFTRTRREDRRQFKLERAKAEREVIEQQLRAEGKLESITDAQESTRSEVTAESIEPIETTVDHSSELPSGLPCDSTSKLLPHQDANDESKVSLNLQDLAPEIQDQEHLQLTLEEAFFLTYALGVLDIYKEETRISPSDLLLLYCASSASATTKNVDLGSRDSGPSTLNSIGLITPDNSFLLKYVVFHHFRSLGWVVRPGIKFAVDYLLYNRGPAFAHAEFGVMVIPSYSHPYWSDPVHKASHKQQEEKDWWWLHRVNRVQSHVHKTLILVYVEIPPPVKAETNTTDIGAVLKRYKVREFVVKRWTPNRHRD</sequence>
<protein>
    <recommendedName>
        <fullName evidence="4">tRNA-splicing endonuclease subunit Sen2</fullName>
        <ecNumber evidence="4">4.6.1.16</ecNumber>
    </recommendedName>
</protein>
<gene>
    <name evidence="9" type="ORF">BDV95DRAFT_245980</name>
</gene>
<feature type="active site" evidence="5">
    <location>
        <position position="416"/>
    </location>
</feature>
<dbReference type="GO" id="GO:0000213">
    <property type="term" value="F:tRNA-intron lyase activity"/>
    <property type="evidence" value="ECO:0007669"/>
    <property type="project" value="UniProtKB-UniRule"/>
</dbReference>
<dbReference type="GO" id="GO:0000214">
    <property type="term" value="C:tRNA-intron endonuclease complex"/>
    <property type="evidence" value="ECO:0007669"/>
    <property type="project" value="UniProtKB-UniRule"/>
</dbReference>
<dbReference type="InterPro" id="IPR006677">
    <property type="entry name" value="tRNA_intron_Endonuc_cat-like"/>
</dbReference>
<dbReference type="GO" id="GO:0000379">
    <property type="term" value="P:tRNA-type intron splice site recognition and cleavage"/>
    <property type="evidence" value="ECO:0007669"/>
    <property type="project" value="TreeGrafter"/>
</dbReference>
<comment type="similarity">
    <text evidence="1 4">Belongs to the tRNA-intron endonuclease family.</text>
</comment>
<comment type="function">
    <text evidence="4">Constitutes one of the two catalytic subunit of the tRNA-splicing endonuclease complex, a complex responsible for identification and cleavage of the splice sites in pre-tRNA. It cleaves pre-tRNA at the 5'- and 3'-splice sites to release the intron. The products are an intron and two tRNA half-molecules bearing 2',3'-cyclic phosphate and 5'-OH termini. There are no conserved sequences at the splice sites, but the intron is invariably located at the same site in the gene, placing the splice sites an invariant distance from the constant structural features of the tRNA body.</text>
</comment>
<evidence type="ECO:0000313" key="10">
    <source>
        <dbReference type="Proteomes" id="UP000481861"/>
    </source>
</evidence>
<dbReference type="Gene3D" id="3.40.1350.10">
    <property type="match status" value="1"/>
</dbReference>
<evidence type="ECO:0000259" key="7">
    <source>
        <dbReference type="Pfam" id="PF01974"/>
    </source>
</evidence>
<dbReference type="AlphaFoldDB" id="A0A7C8HZ12"/>
<dbReference type="GO" id="GO:0003676">
    <property type="term" value="F:nucleic acid binding"/>
    <property type="evidence" value="ECO:0007669"/>
    <property type="project" value="InterPro"/>
</dbReference>
<dbReference type="GO" id="GO:0005737">
    <property type="term" value="C:cytoplasm"/>
    <property type="evidence" value="ECO:0007669"/>
    <property type="project" value="TreeGrafter"/>
</dbReference>
<reference evidence="9 10" key="1">
    <citation type="submission" date="2020-01" db="EMBL/GenBank/DDBJ databases">
        <authorList>
            <consortium name="DOE Joint Genome Institute"/>
            <person name="Haridas S."/>
            <person name="Albert R."/>
            <person name="Binder M."/>
            <person name="Bloem J."/>
            <person name="Labutti K."/>
            <person name="Salamov A."/>
            <person name="Andreopoulos B."/>
            <person name="Baker S.E."/>
            <person name="Barry K."/>
            <person name="Bills G."/>
            <person name="Bluhm B.H."/>
            <person name="Cannon C."/>
            <person name="Castanera R."/>
            <person name="Culley D.E."/>
            <person name="Daum C."/>
            <person name="Ezra D."/>
            <person name="Gonzalez J.B."/>
            <person name="Henrissat B."/>
            <person name="Kuo A."/>
            <person name="Liang C."/>
            <person name="Lipzen A."/>
            <person name="Lutzoni F."/>
            <person name="Magnuson J."/>
            <person name="Mondo S."/>
            <person name="Nolan M."/>
            <person name="Ohm R."/>
            <person name="Pangilinan J."/>
            <person name="Park H.-J.H."/>
            <person name="Ramirez L."/>
            <person name="Alfaro M."/>
            <person name="Sun H."/>
            <person name="Tritt A."/>
            <person name="Yoshinaga Y."/>
            <person name="Zwiers L.-H.L."/>
            <person name="Turgeon B.G."/>
            <person name="Goodwin S.B."/>
            <person name="Spatafora J.W."/>
            <person name="Crous P.W."/>
            <person name="Grigoriev I.V."/>
        </authorList>
    </citation>
    <scope>NUCLEOTIDE SEQUENCE [LARGE SCALE GENOMIC DNA]</scope>
    <source>
        <strain evidence="9 10">CBS 611.86</strain>
    </source>
</reference>
<feature type="active site" evidence="5">
    <location>
        <position position="360"/>
    </location>
</feature>
<dbReference type="Pfam" id="PF01974">
    <property type="entry name" value="tRNA_int_endo"/>
    <property type="match status" value="1"/>
</dbReference>
<keyword evidence="10" id="KW-1185">Reference proteome</keyword>
<dbReference type="FunFam" id="3.40.1350.10:FF:000007">
    <property type="entry name" value="tRNA-splicing endonuclease subunit Sen2"/>
    <property type="match status" value="1"/>
</dbReference>
<dbReference type="PANTHER" id="PTHR21227">
    <property type="entry name" value="TRNA-SPLICING ENDONUCLEASE SUBUNIT SEN2"/>
    <property type="match status" value="1"/>
</dbReference>
<dbReference type="InterPro" id="IPR036167">
    <property type="entry name" value="tRNA_intron_Endo_cat-like_sf"/>
</dbReference>
<name>A0A7C8HZ12_9PLEO</name>
<evidence type="ECO:0000256" key="5">
    <source>
        <dbReference type="PIRSR" id="PIRSR011789-1"/>
    </source>
</evidence>
<evidence type="ECO:0000256" key="3">
    <source>
        <dbReference type="ARBA" id="ARBA00023239"/>
    </source>
</evidence>
<dbReference type="SUPFAM" id="SSF53032">
    <property type="entry name" value="tRNA-intron endonuclease catalytic domain-like"/>
    <property type="match status" value="1"/>
</dbReference>
<feature type="domain" description="tRNA intron endonuclease catalytic" evidence="7">
    <location>
        <begin position="330"/>
        <end position="423"/>
    </location>
</feature>
<proteinExistence type="inferred from homology"/>
<dbReference type="InterPro" id="IPR006676">
    <property type="entry name" value="tRNA_splic"/>
</dbReference>
<dbReference type="InterPro" id="IPR006678">
    <property type="entry name" value="tRNA_intron_Endonuc_N"/>
</dbReference>
<dbReference type="Proteomes" id="UP000481861">
    <property type="component" value="Unassembled WGS sequence"/>
</dbReference>
<accession>A0A7C8HZ12</accession>
<evidence type="ECO:0000256" key="2">
    <source>
        <dbReference type="ARBA" id="ARBA00022694"/>
    </source>
</evidence>
<dbReference type="PANTHER" id="PTHR21227:SF0">
    <property type="entry name" value="TRNA-SPLICING ENDONUCLEASE SUBUNIT SEN2"/>
    <property type="match status" value="1"/>
</dbReference>
<comment type="caution">
    <text evidence="9">The sequence shown here is derived from an EMBL/GenBank/DDBJ whole genome shotgun (WGS) entry which is preliminary data.</text>
</comment>
<feature type="domain" description="tRNA intron endonuclease N-terminal" evidence="8">
    <location>
        <begin position="255"/>
        <end position="291"/>
    </location>
</feature>